<dbReference type="STRING" id="299467.A0A443SDH1"/>
<evidence type="ECO:0000256" key="4">
    <source>
        <dbReference type="ARBA" id="ARBA00023136"/>
    </source>
</evidence>
<dbReference type="Gene3D" id="3.40.50.2300">
    <property type="match status" value="1"/>
</dbReference>
<comment type="caution">
    <text evidence="8">The sequence shown here is derived from an EMBL/GenBank/DDBJ whole genome shotgun (WGS) entry which is preliminary data.</text>
</comment>
<proteinExistence type="predicted"/>
<evidence type="ECO:0000313" key="9">
    <source>
        <dbReference type="Proteomes" id="UP000288716"/>
    </source>
</evidence>
<dbReference type="SUPFAM" id="SSF53822">
    <property type="entry name" value="Periplasmic binding protein-like I"/>
    <property type="match status" value="1"/>
</dbReference>
<reference evidence="8 9" key="1">
    <citation type="journal article" date="2018" name="Gigascience">
        <title>Genomes of trombidid mites reveal novel predicted allergens and laterally-transferred genes associated with secondary metabolism.</title>
        <authorList>
            <person name="Dong X."/>
            <person name="Chaisiri K."/>
            <person name="Xia D."/>
            <person name="Armstrong S.D."/>
            <person name="Fang Y."/>
            <person name="Donnelly M.J."/>
            <person name="Kadowaki T."/>
            <person name="McGarry J.W."/>
            <person name="Darby A.C."/>
            <person name="Makepeace B.L."/>
        </authorList>
    </citation>
    <scope>NUCLEOTIDE SEQUENCE [LARGE SCALE GENOMIC DNA]</scope>
    <source>
        <strain evidence="8">UoL-UT</strain>
    </source>
</reference>
<dbReference type="InterPro" id="IPR028082">
    <property type="entry name" value="Peripla_BP_I"/>
</dbReference>
<dbReference type="FunFam" id="3.40.50.2300:FF:000145">
    <property type="entry name" value="Glutamate receptor, metabotropic"/>
    <property type="match status" value="1"/>
</dbReference>
<feature type="domain" description="Receptor ligand binding region" evidence="7">
    <location>
        <begin position="4"/>
        <end position="129"/>
    </location>
</feature>
<dbReference type="Proteomes" id="UP000288716">
    <property type="component" value="Unassembled WGS sequence"/>
</dbReference>
<dbReference type="InterPro" id="IPR001828">
    <property type="entry name" value="ANF_lig-bd_rcpt"/>
</dbReference>
<evidence type="ECO:0000256" key="1">
    <source>
        <dbReference type="ARBA" id="ARBA00004141"/>
    </source>
</evidence>
<dbReference type="Pfam" id="PF01094">
    <property type="entry name" value="ANF_receptor"/>
    <property type="match status" value="1"/>
</dbReference>
<keyword evidence="5 8" id="KW-0675">Receptor</keyword>
<dbReference type="AlphaFoldDB" id="A0A443SDH1"/>
<evidence type="ECO:0000259" key="7">
    <source>
        <dbReference type="Pfam" id="PF01094"/>
    </source>
</evidence>
<sequence>MFVLKIPQISYASTSVELSDKSRFGFFSRVVPPDNFQAQVMVDIVKLLHWTYVSTVAEEGDYGEKGIEAFKTLASKEGICIAEAAKIGRNAKPEEFAAIIQQLISKPNARTVVLFVDEDNCRKLLEASEAAAKGHFLW</sequence>
<name>A0A443SDH1_9ACAR</name>
<evidence type="ECO:0000256" key="3">
    <source>
        <dbReference type="ARBA" id="ARBA00022989"/>
    </source>
</evidence>
<dbReference type="InterPro" id="IPR000337">
    <property type="entry name" value="GPCR_3"/>
</dbReference>
<keyword evidence="6" id="KW-0325">Glycoprotein</keyword>
<dbReference type="PANTHER" id="PTHR24060">
    <property type="entry name" value="METABOTROPIC GLUTAMATE RECEPTOR"/>
    <property type="match status" value="1"/>
</dbReference>
<dbReference type="EMBL" id="NCKV01003574">
    <property type="protein sequence ID" value="RWS25565.1"/>
    <property type="molecule type" value="Genomic_DNA"/>
</dbReference>
<protein>
    <submittedName>
        <fullName evidence="8">Metabotropic glutamate receptor 7-like protein</fullName>
    </submittedName>
</protein>
<keyword evidence="3" id="KW-1133">Transmembrane helix</keyword>
<keyword evidence="9" id="KW-1185">Reference proteome</keyword>
<dbReference type="VEuPathDB" id="VectorBase:LDEU006475"/>
<comment type="subcellular location">
    <subcellularLocation>
        <location evidence="1">Membrane</location>
        <topology evidence="1">Multi-pass membrane protein</topology>
    </subcellularLocation>
</comment>
<keyword evidence="2" id="KW-0812">Transmembrane</keyword>
<evidence type="ECO:0000256" key="6">
    <source>
        <dbReference type="ARBA" id="ARBA00023180"/>
    </source>
</evidence>
<dbReference type="PRINTS" id="PR00248">
    <property type="entry name" value="GPCRMGR"/>
</dbReference>
<feature type="non-terminal residue" evidence="8">
    <location>
        <position position="138"/>
    </location>
</feature>
<accession>A0A443SDH1</accession>
<evidence type="ECO:0000256" key="5">
    <source>
        <dbReference type="ARBA" id="ARBA00023170"/>
    </source>
</evidence>
<organism evidence="8 9">
    <name type="scientific">Leptotrombidium deliense</name>
    <dbReference type="NCBI Taxonomy" id="299467"/>
    <lineage>
        <taxon>Eukaryota</taxon>
        <taxon>Metazoa</taxon>
        <taxon>Ecdysozoa</taxon>
        <taxon>Arthropoda</taxon>
        <taxon>Chelicerata</taxon>
        <taxon>Arachnida</taxon>
        <taxon>Acari</taxon>
        <taxon>Acariformes</taxon>
        <taxon>Trombidiformes</taxon>
        <taxon>Prostigmata</taxon>
        <taxon>Anystina</taxon>
        <taxon>Parasitengona</taxon>
        <taxon>Trombiculoidea</taxon>
        <taxon>Trombiculidae</taxon>
        <taxon>Leptotrombidium</taxon>
    </lineage>
</organism>
<dbReference type="GO" id="GO:0016020">
    <property type="term" value="C:membrane"/>
    <property type="evidence" value="ECO:0007669"/>
    <property type="project" value="UniProtKB-SubCell"/>
</dbReference>
<gene>
    <name evidence="8" type="ORF">B4U80_06940</name>
</gene>
<keyword evidence="4" id="KW-0472">Membrane</keyword>
<evidence type="ECO:0000313" key="8">
    <source>
        <dbReference type="EMBL" id="RWS25565.1"/>
    </source>
</evidence>
<dbReference type="GO" id="GO:0004930">
    <property type="term" value="F:G protein-coupled receptor activity"/>
    <property type="evidence" value="ECO:0007669"/>
    <property type="project" value="InterPro"/>
</dbReference>
<dbReference type="InterPro" id="IPR050726">
    <property type="entry name" value="mGluR"/>
</dbReference>
<evidence type="ECO:0000256" key="2">
    <source>
        <dbReference type="ARBA" id="ARBA00022692"/>
    </source>
</evidence>
<dbReference type="OrthoDB" id="425344at2759"/>